<name>A0ABY2NBA8_9LEPT</name>
<feature type="non-terminal residue" evidence="1">
    <location>
        <position position="141"/>
    </location>
</feature>
<comment type="caution">
    <text evidence="1">The sequence shown here is derived from an EMBL/GenBank/DDBJ whole genome shotgun (WGS) entry which is preliminary data.</text>
</comment>
<gene>
    <name evidence="1" type="ORF">EHQ90_02620</name>
</gene>
<evidence type="ECO:0000313" key="1">
    <source>
        <dbReference type="EMBL" id="TGM20459.1"/>
    </source>
</evidence>
<reference evidence="2" key="1">
    <citation type="journal article" date="2019" name="PLoS Negl. Trop. Dis.">
        <title>Revisiting the worldwide diversity of Leptospira species in the environment.</title>
        <authorList>
            <person name="Vincent A.T."/>
            <person name="Schiettekatte O."/>
            <person name="Bourhy P."/>
            <person name="Veyrier F.J."/>
            <person name="Picardeau M."/>
        </authorList>
    </citation>
    <scope>NUCLEOTIDE SEQUENCE [LARGE SCALE GENOMIC DNA]</scope>
    <source>
        <strain evidence="2">201702407</strain>
    </source>
</reference>
<dbReference type="Proteomes" id="UP000297422">
    <property type="component" value="Unassembled WGS sequence"/>
</dbReference>
<keyword evidence="2" id="KW-1185">Reference proteome</keyword>
<protein>
    <submittedName>
        <fullName evidence="1">Uncharacterized protein</fullName>
    </submittedName>
</protein>
<evidence type="ECO:0000313" key="2">
    <source>
        <dbReference type="Proteomes" id="UP000297422"/>
    </source>
</evidence>
<organism evidence="1 2">
    <name type="scientific">Leptospira stimsonii</name>
    <dbReference type="NCBI Taxonomy" id="2202203"/>
    <lineage>
        <taxon>Bacteria</taxon>
        <taxon>Pseudomonadati</taxon>
        <taxon>Spirochaetota</taxon>
        <taxon>Spirochaetia</taxon>
        <taxon>Leptospirales</taxon>
        <taxon>Leptospiraceae</taxon>
        <taxon>Leptospira</taxon>
    </lineage>
</organism>
<proteinExistence type="predicted"/>
<dbReference type="EMBL" id="RQGT01000016">
    <property type="protein sequence ID" value="TGM20459.1"/>
    <property type="molecule type" value="Genomic_DNA"/>
</dbReference>
<sequence length="141" mass="15715">MPQLKLQSFSLPDTFIKDNLSVSEFEKLKAKFKSPFLKAWVAIQEGISSPFSVADGRAIDIHWKKDAVQKAPLEQGIPFFEGHGKDNSVKDRIEQGEIAKIIDLEIDGKATKAIIGAFPESKKSLVQKKDIISIEFDADLE</sequence>
<accession>A0ABY2NBA8</accession>